<keyword evidence="12" id="KW-1185">Reference proteome</keyword>
<reference evidence="11 12" key="1">
    <citation type="journal article" date="2018" name="Sci. Rep.">
        <title>Comparative analysis of the Pocillopora damicornis genome highlights role of immune system in coral evolution.</title>
        <authorList>
            <person name="Cunning R."/>
            <person name="Bay R.A."/>
            <person name="Gillette P."/>
            <person name="Baker A.C."/>
            <person name="Traylor-Knowles N."/>
        </authorList>
    </citation>
    <scope>NUCLEOTIDE SEQUENCE [LARGE SCALE GENOMIC DNA]</scope>
    <source>
        <strain evidence="11">RSMAS</strain>
        <tissue evidence="11">Whole animal</tissue>
    </source>
</reference>
<keyword evidence="6 9" id="KW-0472">Membrane</keyword>
<feature type="transmembrane region" description="Helical" evidence="9">
    <location>
        <begin position="446"/>
        <end position="467"/>
    </location>
</feature>
<dbReference type="InterPro" id="IPR017452">
    <property type="entry name" value="GPCR_Rhodpsn_7TM"/>
</dbReference>
<dbReference type="SUPFAM" id="SSF81321">
    <property type="entry name" value="Family A G protein-coupled receptor-like"/>
    <property type="match status" value="2"/>
</dbReference>
<dbReference type="PANTHER" id="PTHR24249:SF372">
    <property type="entry name" value="G-PROTEIN COUPLED RECEPTORS FAMILY 1 PROFILE DOMAIN-CONTAINING PROTEIN"/>
    <property type="match status" value="1"/>
</dbReference>
<dbReference type="CDD" id="cd00637">
    <property type="entry name" value="7tm_classA_rhodopsin-like"/>
    <property type="match status" value="1"/>
</dbReference>
<evidence type="ECO:0000313" key="11">
    <source>
        <dbReference type="EMBL" id="RMX44608.1"/>
    </source>
</evidence>
<comment type="caution">
    <text evidence="11">The sequence shown here is derived from an EMBL/GenBank/DDBJ whole genome shotgun (WGS) entry which is preliminary data.</text>
</comment>
<dbReference type="PROSITE" id="PS50262">
    <property type="entry name" value="G_PROTEIN_RECEP_F1_2"/>
    <property type="match status" value="2"/>
</dbReference>
<keyword evidence="3 9" id="KW-0812">Transmembrane</keyword>
<feature type="transmembrane region" description="Helical" evidence="9">
    <location>
        <begin position="413"/>
        <end position="434"/>
    </location>
</feature>
<protein>
    <recommendedName>
        <fullName evidence="10">G-protein coupled receptors family 1 profile domain-containing protein</fullName>
    </recommendedName>
</protein>
<feature type="transmembrane region" description="Helical" evidence="9">
    <location>
        <begin position="293"/>
        <end position="318"/>
    </location>
</feature>
<dbReference type="EMBL" id="RCHS01002970">
    <property type="protein sequence ID" value="RMX44608.1"/>
    <property type="molecule type" value="Genomic_DNA"/>
</dbReference>
<dbReference type="GO" id="GO:0005886">
    <property type="term" value="C:plasma membrane"/>
    <property type="evidence" value="ECO:0007669"/>
    <property type="project" value="UniProtKB-SubCell"/>
</dbReference>
<name>A0A3M6TTI3_POCDA</name>
<dbReference type="PRINTS" id="PR00237">
    <property type="entry name" value="GPCRRHODOPSN"/>
</dbReference>
<comment type="subcellular location">
    <subcellularLocation>
        <location evidence="1">Cell membrane</location>
        <topology evidence="1">Multi-pass membrane protein</topology>
    </subcellularLocation>
</comment>
<evidence type="ECO:0000256" key="2">
    <source>
        <dbReference type="ARBA" id="ARBA00022475"/>
    </source>
</evidence>
<accession>A0A3M6TTI3</accession>
<dbReference type="PANTHER" id="PTHR24249">
    <property type="entry name" value="HISTAMINE RECEPTOR-RELATED G-PROTEIN COUPLED RECEPTOR"/>
    <property type="match status" value="1"/>
</dbReference>
<keyword evidence="2" id="KW-1003">Cell membrane</keyword>
<dbReference type="SMART" id="SM01381">
    <property type="entry name" value="7TM_GPCR_Srsx"/>
    <property type="match status" value="1"/>
</dbReference>
<evidence type="ECO:0000256" key="5">
    <source>
        <dbReference type="ARBA" id="ARBA00023040"/>
    </source>
</evidence>
<dbReference type="InterPro" id="IPR050569">
    <property type="entry name" value="TAAR"/>
</dbReference>
<feature type="transmembrane region" description="Helical" evidence="9">
    <location>
        <begin position="330"/>
        <end position="357"/>
    </location>
</feature>
<evidence type="ECO:0000256" key="8">
    <source>
        <dbReference type="ARBA" id="ARBA00023224"/>
    </source>
</evidence>
<evidence type="ECO:0000313" key="12">
    <source>
        <dbReference type="Proteomes" id="UP000275408"/>
    </source>
</evidence>
<dbReference type="Proteomes" id="UP000275408">
    <property type="component" value="Unassembled WGS sequence"/>
</dbReference>
<proteinExistence type="predicted"/>
<feature type="transmembrane region" description="Helical" evidence="9">
    <location>
        <begin position="493"/>
        <end position="520"/>
    </location>
</feature>
<evidence type="ECO:0000256" key="3">
    <source>
        <dbReference type="ARBA" id="ARBA00022692"/>
    </source>
</evidence>
<keyword evidence="4 9" id="KW-1133">Transmembrane helix</keyword>
<feature type="transmembrane region" description="Helical" evidence="9">
    <location>
        <begin position="71"/>
        <end position="90"/>
    </location>
</feature>
<evidence type="ECO:0000259" key="10">
    <source>
        <dbReference type="PROSITE" id="PS50262"/>
    </source>
</evidence>
<dbReference type="InterPro" id="IPR000276">
    <property type="entry name" value="GPCR_Rhodpsn"/>
</dbReference>
<evidence type="ECO:0000256" key="4">
    <source>
        <dbReference type="ARBA" id="ARBA00022989"/>
    </source>
</evidence>
<keyword evidence="8" id="KW-0807">Transducer</keyword>
<evidence type="ECO:0000256" key="7">
    <source>
        <dbReference type="ARBA" id="ARBA00023170"/>
    </source>
</evidence>
<evidence type="ECO:0000256" key="6">
    <source>
        <dbReference type="ARBA" id="ARBA00023136"/>
    </source>
</evidence>
<dbReference type="OrthoDB" id="5974286at2759"/>
<feature type="domain" description="G-protein coupled receptors family 1 profile" evidence="10">
    <location>
        <begin position="50"/>
        <end position="149"/>
    </location>
</feature>
<feature type="transmembrane region" description="Helical" evidence="9">
    <location>
        <begin position="110"/>
        <end position="130"/>
    </location>
</feature>
<dbReference type="Gene3D" id="1.20.1070.10">
    <property type="entry name" value="Rhodopsin 7-helix transmembrane proteins"/>
    <property type="match status" value="2"/>
</dbReference>
<evidence type="ECO:0000256" key="9">
    <source>
        <dbReference type="SAM" id="Phobius"/>
    </source>
</evidence>
<dbReference type="AlphaFoldDB" id="A0A3M6TTI3"/>
<dbReference type="GO" id="GO:0004930">
    <property type="term" value="F:G protein-coupled receptor activity"/>
    <property type="evidence" value="ECO:0007669"/>
    <property type="project" value="UniProtKB-KW"/>
</dbReference>
<keyword evidence="5" id="KW-0297">G-protein coupled receptor</keyword>
<feature type="transmembrane region" description="Helical" evidence="9">
    <location>
        <begin position="369"/>
        <end position="392"/>
    </location>
</feature>
<evidence type="ECO:0000256" key="1">
    <source>
        <dbReference type="ARBA" id="ARBA00004651"/>
    </source>
</evidence>
<feature type="transmembrane region" description="Helical" evidence="9">
    <location>
        <begin position="32"/>
        <end position="59"/>
    </location>
</feature>
<keyword evidence="7" id="KW-0675">Receptor</keyword>
<gene>
    <name evidence="11" type="ORF">pdam_00002768</name>
</gene>
<sequence length="586" mass="65889">MTALVSHRDFWNMTSKETFNVLWLRVDNLETITVTFVILGIACAPIIFFGYSLVIWSIWKDPLKKLRRSPSGLIVLSMATADFLVGSVLLPTAVTWGWSMFHFKIPRIPYLAVSAVFVYVSVGHIFLLTLDRFFAIVTPLQYRAVVTPKGISVAIVSHVAVGSRNDPTRKSAVAIDNTINPDGDLRSFFRGSFQIDQMTNEFPKTITGVHAIPRMTKVTDIVSKLSTLSQSTFKVSSLVIFQKSWWPTSAAILIQNEVEMAAVHGHYNIWNVTSEQALQEGWLSLQNVRTLSAISAALSIAMAPVIVFGNILVLVAVWKDPLKKLRSSPSNLILTSMAIADLLVGLVVCPITAYWGLVISVRGESPLDLSVIFAINVFSVNVSFGHMFLLTVDRVFAVTTPLRYRVTVTNKRVFIANCACWIYFIAFGIAFLVLRDLFAIMGAVDNFQLLFMLLGMLAMYVMILNYFHRYSKERAEGHSLRDRNIIMQREKDLFKAISVVVCAILICYMPWLIVSTLIYFCKACHPHLPLLMVSLGFSGSLTCANSGLNPFLYTWRLPKYRETLIYFWRQLILKKGKANKSKFTIS</sequence>
<dbReference type="Pfam" id="PF00001">
    <property type="entry name" value="7tm_1"/>
    <property type="match status" value="2"/>
</dbReference>
<feature type="domain" description="G-protein coupled receptors family 1 profile" evidence="10">
    <location>
        <begin position="309"/>
        <end position="553"/>
    </location>
</feature>
<organism evidence="11 12">
    <name type="scientific">Pocillopora damicornis</name>
    <name type="common">Cauliflower coral</name>
    <name type="synonym">Millepora damicornis</name>
    <dbReference type="NCBI Taxonomy" id="46731"/>
    <lineage>
        <taxon>Eukaryota</taxon>
        <taxon>Metazoa</taxon>
        <taxon>Cnidaria</taxon>
        <taxon>Anthozoa</taxon>
        <taxon>Hexacorallia</taxon>
        <taxon>Scleractinia</taxon>
        <taxon>Astrocoeniina</taxon>
        <taxon>Pocilloporidae</taxon>
        <taxon>Pocillopora</taxon>
    </lineage>
</organism>